<dbReference type="EMBL" id="JACBXQ010000001">
    <property type="protein sequence ID" value="MBG9985700.1"/>
    <property type="molecule type" value="Genomic_DNA"/>
</dbReference>
<dbReference type="InterPro" id="IPR023214">
    <property type="entry name" value="HAD_sf"/>
</dbReference>
<dbReference type="Gene3D" id="3.40.50.1000">
    <property type="entry name" value="HAD superfamily/HAD-like"/>
    <property type="match status" value="1"/>
</dbReference>
<proteinExistence type="predicted"/>
<accession>A0ABS0LNG0</accession>
<dbReference type="Gene3D" id="1.10.150.240">
    <property type="entry name" value="Putative phosphatase, domain 2"/>
    <property type="match status" value="1"/>
</dbReference>
<comment type="cofactor">
    <cofactor evidence="1">
        <name>Mg(2+)</name>
        <dbReference type="ChEBI" id="CHEBI:18420"/>
    </cofactor>
</comment>
<evidence type="ECO:0000256" key="1">
    <source>
        <dbReference type="ARBA" id="ARBA00001946"/>
    </source>
</evidence>
<evidence type="ECO:0000256" key="3">
    <source>
        <dbReference type="ARBA" id="ARBA00022842"/>
    </source>
</evidence>
<keyword evidence="5" id="KW-1185">Reference proteome</keyword>
<dbReference type="SFLD" id="SFLDG01129">
    <property type="entry name" value="C1.5:_HAD__Beta-PGM__Phosphata"/>
    <property type="match status" value="1"/>
</dbReference>
<keyword evidence="2 4" id="KW-0378">Hydrolase</keyword>
<dbReference type="NCBIfam" id="TIGR01549">
    <property type="entry name" value="HAD-SF-IA-v1"/>
    <property type="match status" value="1"/>
</dbReference>
<evidence type="ECO:0000256" key="2">
    <source>
        <dbReference type="ARBA" id="ARBA00022801"/>
    </source>
</evidence>
<name>A0ABS0LNG0_9LACT</name>
<dbReference type="PANTHER" id="PTHR46470">
    <property type="entry name" value="N-ACYLNEURAMINATE-9-PHOSPHATASE"/>
    <property type="match status" value="1"/>
</dbReference>
<dbReference type="InterPro" id="IPR023198">
    <property type="entry name" value="PGP-like_dom2"/>
</dbReference>
<dbReference type="PRINTS" id="PR00413">
    <property type="entry name" value="HADHALOGNASE"/>
</dbReference>
<evidence type="ECO:0000313" key="4">
    <source>
        <dbReference type="EMBL" id="MBG9985700.1"/>
    </source>
</evidence>
<dbReference type="SUPFAM" id="SSF56784">
    <property type="entry name" value="HAD-like"/>
    <property type="match status" value="1"/>
</dbReference>
<dbReference type="InterPro" id="IPR006439">
    <property type="entry name" value="HAD-SF_hydro_IA"/>
</dbReference>
<protein>
    <submittedName>
        <fullName evidence="4">HAD family hydrolase</fullName>
    </submittedName>
</protein>
<evidence type="ECO:0000313" key="5">
    <source>
        <dbReference type="Proteomes" id="UP000721415"/>
    </source>
</evidence>
<dbReference type="InterPro" id="IPR051400">
    <property type="entry name" value="HAD-like_hydrolase"/>
</dbReference>
<organism evidence="4 5">
    <name type="scientific">Facklamia lactis</name>
    <dbReference type="NCBI Taxonomy" id="2749967"/>
    <lineage>
        <taxon>Bacteria</taxon>
        <taxon>Bacillati</taxon>
        <taxon>Bacillota</taxon>
        <taxon>Bacilli</taxon>
        <taxon>Lactobacillales</taxon>
        <taxon>Aerococcaceae</taxon>
        <taxon>Facklamia</taxon>
    </lineage>
</organism>
<dbReference type="SFLD" id="SFLDS00003">
    <property type="entry name" value="Haloacid_Dehalogenase"/>
    <property type="match status" value="1"/>
</dbReference>
<dbReference type="RefSeq" id="WP_197114241.1">
    <property type="nucleotide sequence ID" value="NZ_JACBXQ010000001.1"/>
</dbReference>
<gene>
    <name evidence="4" type="ORF">HZY91_02190</name>
</gene>
<dbReference type="GO" id="GO:0016787">
    <property type="term" value="F:hydrolase activity"/>
    <property type="evidence" value="ECO:0007669"/>
    <property type="project" value="UniProtKB-KW"/>
</dbReference>
<sequence>MIKAIGFDLDDTLYDRNLIYQQVFEEMKKYIQHKICFEEFNPVYQDYSKKYYQAFINGNCSQEHYQLQRTIDAFDTFECKIDRPAAQRFLDLYNHYKSKLSLRPGLSPLLESLQAQGFDLFVLTNGASSGQWPKIQELQLENYFSKKRIFVSEELNCSKPDNEIFQKVTERLGYQAEEILYIGDDWTNDIEASLNNQWYALYLNVHQHPAPYQDAKLKIVENAEYLSDSLQTFLEETKTTVQF</sequence>
<dbReference type="Pfam" id="PF00702">
    <property type="entry name" value="Hydrolase"/>
    <property type="match status" value="1"/>
</dbReference>
<comment type="caution">
    <text evidence="4">The sequence shown here is derived from an EMBL/GenBank/DDBJ whole genome shotgun (WGS) entry which is preliminary data.</text>
</comment>
<keyword evidence="3" id="KW-0460">Magnesium</keyword>
<dbReference type="InterPro" id="IPR036412">
    <property type="entry name" value="HAD-like_sf"/>
</dbReference>
<reference evidence="4 5" key="1">
    <citation type="submission" date="2020-07" db="EMBL/GenBank/DDBJ databases">
        <title>Facklamia lactis sp. nov., isolated from raw milk.</title>
        <authorList>
            <person name="Doll E.V."/>
            <person name="Huptas C."/>
            <person name="Staib L."/>
            <person name="Wenning M."/>
            <person name="Scherer S."/>
        </authorList>
    </citation>
    <scope>NUCLEOTIDE SEQUENCE [LARGE SCALE GENOMIC DNA]</scope>
    <source>
        <strain evidence="4 5">DSM 111018</strain>
    </source>
</reference>
<dbReference type="Proteomes" id="UP000721415">
    <property type="component" value="Unassembled WGS sequence"/>
</dbReference>